<dbReference type="InterPro" id="IPR011990">
    <property type="entry name" value="TPR-like_helical_dom_sf"/>
</dbReference>
<sequence length="1158" mass="135703">MSSYTEEEPVTDLNILLNDLKLCKMENNIEEAVESIIYYLSSDQARQEMEFHRRSRKGDKVMIEELDLLINHFIIEVILTRDYETLEQFLDQEPFNEAESRATTLVNFGSYYSIIHEDLEALNCFEEAIEMLNSFVQYKDSSESNTPGSRSEDGYVDTEQNILNIMSLAIAHNNKASVCMKKGEFQRAYEICKKCVSLIEPIVFAKIKSNNSKKLQEDESLSEKVQVLLIILLNLATSAIKIDNIKYAKVVLNHGRKMAKRVLGESTLFEDKFKEKIHKHFNKKGHNRFTKSTHISYIEKEVDAPVFEHGQKNPNGNISSLTKRSATHNEEAKIFSRNSNYKAYQSNKINKRSSKGFGNTSMTVINKSNKRKIFVDRDDNKDNSSNISDPIAAKEDSKQINEDMLNTALERIKKETEEKYEEKLKKMVQDIAKEHQSTLESSKLKQIELEKKLTAEKQKMDQKWEEMQKKQRQIFEEEKLKNMTELDKRNKEEIQRVNTLMMENNKKINMEQEKYNKLNTELKKEIDQIRKEKEELEKELKQQKHQINESLDRVKANDDFTGKIEEEEAKLKNYEQKQEKDTSKSNDMTSPMEHNRKKELSEVEIPLDFEMDKSPPVEGMGTKLDRVREMHEADETLEDEQTGGEEMNKIWDMLDYQNSLSQYKAYQILSIDDNKDIIIGLKLILNQDDEPCIRLTCFDQQNGDPNHPEEHTIYVAAIRAVLLLISYKDVVPNDKPLKLVRNFREYVRLFIFSFIQYDPDIDKDEDGPMQIKCSTLGLLKEEVQIKFCKMKCSIVLKYIQNRTFRLSFYIVGDSEGVFDHGLCIELSFDAISYKSFFTENDINATVNKYPQLDKNLFVKSHKLVDGRDLLKKLEPSIKALDEYGKVTYPSELNSFLYGEEKTNIINQIRILQKEDLDDHDIDHDSNHTIQQLWIVKDDPKNERWEFICKPMYELQLKDGKKKVSVTKIFTYESLWKIFGVDIASCEPEDIQMFANMVLESIVFDITDLNQVPNQPKTEGPEEVKMKLNIICHQRHVVDIEKFKMPMSISLIGNQENYFGIKAVVYNRRNRREEGVFFRINGILFLKLDYEWELPQAEIDALSKAKKKDPLKYFYSLPKYLEEKGFEYIYKNLRFDPDKVPFFENRSGDFVHIDTFEKD</sequence>
<evidence type="ECO:0000256" key="1">
    <source>
        <dbReference type="SAM" id="MobiDB-lite"/>
    </source>
</evidence>
<comment type="caution">
    <text evidence="2">The sequence shown here is derived from an EMBL/GenBank/DDBJ whole genome shotgun (WGS) entry which is preliminary data.</text>
</comment>
<dbReference type="SMART" id="SM00028">
    <property type="entry name" value="TPR"/>
    <property type="match status" value="2"/>
</dbReference>
<proteinExistence type="predicted"/>
<feature type="compositionally biased region" description="Basic and acidic residues" evidence="1">
    <location>
        <begin position="567"/>
        <end position="584"/>
    </location>
</feature>
<protein>
    <submittedName>
        <fullName evidence="2">Uncharacterized protein</fullName>
    </submittedName>
</protein>
<evidence type="ECO:0000313" key="3">
    <source>
        <dbReference type="Proteomes" id="UP001295684"/>
    </source>
</evidence>
<organism evidence="2 3">
    <name type="scientific">Euplotes crassus</name>
    <dbReference type="NCBI Taxonomy" id="5936"/>
    <lineage>
        <taxon>Eukaryota</taxon>
        <taxon>Sar</taxon>
        <taxon>Alveolata</taxon>
        <taxon>Ciliophora</taxon>
        <taxon>Intramacronucleata</taxon>
        <taxon>Spirotrichea</taxon>
        <taxon>Hypotrichia</taxon>
        <taxon>Euplotida</taxon>
        <taxon>Euplotidae</taxon>
        <taxon>Moneuplotes</taxon>
    </lineage>
</organism>
<dbReference type="AlphaFoldDB" id="A0AAD1UQ60"/>
<reference evidence="2" key="1">
    <citation type="submission" date="2023-07" db="EMBL/GenBank/DDBJ databases">
        <authorList>
            <consortium name="AG Swart"/>
            <person name="Singh M."/>
            <person name="Singh A."/>
            <person name="Seah K."/>
            <person name="Emmerich C."/>
        </authorList>
    </citation>
    <scope>NUCLEOTIDE SEQUENCE</scope>
    <source>
        <strain evidence="2">DP1</strain>
    </source>
</reference>
<dbReference type="Proteomes" id="UP001295684">
    <property type="component" value="Unassembled WGS sequence"/>
</dbReference>
<dbReference type="EMBL" id="CAMPGE010012221">
    <property type="protein sequence ID" value="CAI2371002.1"/>
    <property type="molecule type" value="Genomic_DNA"/>
</dbReference>
<dbReference type="InterPro" id="IPR019734">
    <property type="entry name" value="TPR_rpt"/>
</dbReference>
<keyword evidence="3" id="KW-1185">Reference proteome</keyword>
<name>A0AAD1UQ60_EUPCR</name>
<dbReference type="SUPFAM" id="SSF48452">
    <property type="entry name" value="TPR-like"/>
    <property type="match status" value="1"/>
</dbReference>
<gene>
    <name evidence="2" type="ORF">ECRASSUSDP1_LOCUS12322</name>
</gene>
<feature type="region of interest" description="Disordered" evidence="1">
    <location>
        <begin position="567"/>
        <end position="599"/>
    </location>
</feature>
<evidence type="ECO:0000313" key="2">
    <source>
        <dbReference type="EMBL" id="CAI2371002.1"/>
    </source>
</evidence>
<accession>A0AAD1UQ60</accession>
<dbReference type="Gene3D" id="1.25.40.10">
    <property type="entry name" value="Tetratricopeptide repeat domain"/>
    <property type="match status" value="1"/>
</dbReference>